<dbReference type="Proteomes" id="UP000192520">
    <property type="component" value="Unassembled WGS sequence"/>
</dbReference>
<organism evidence="2 3">
    <name type="scientific">candidate division CPR3 bacterium 4484_211</name>
    <dbReference type="NCBI Taxonomy" id="1968527"/>
    <lineage>
        <taxon>Bacteria</taxon>
        <taxon>Bacteria division CPR3</taxon>
    </lineage>
</organism>
<name>A0A1W9NXY7_UNCC3</name>
<protein>
    <submittedName>
        <fullName evidence="2">Uncharacterized protein</fullName>
    </submittedName>
</protein>
<evidence type="ECO:0000313" key="2">
    <source>
        <dbReference type="EMBL" id="OQX51025.1"/>
    </source>
</evidence>
<feature type="transmembrane region" description="Helical" evidence="1">
    <location>
        <begin position="14"/>
        <end position="41"/>
    </location>
</feature>
<reference evidence="3" key="1">
    <citation type="submission" date="2017-03" db="EMBL/GenBank/DDBJ databases">
        <title>Novel pathways for hydrocarbon cycling and metabolic interdependencies in hydrothermal sediment communities.</title>
        <authorList>
            <person name="Dombrowski N."/>
            <person name="Seitz K."/>
            <person name="Teske A."/>
            <person name="Baker B."/>
        </authorList>
    </citation>
    <scope>NUCLEOTIDE SEQUENCE [LARGE SCALE GENOMIC DNA]</scope>
</reference>
<sequence>MLSKILLKLIKESIIPALLVVTAKFAGIVLTVTILSIPWTISTQSLFPTITFSSMSNFVTVSSWSNFFVLAAVSLGFLWILIKAHFLHDTHITPQLTLQLLDLDLTNLIDTTPNISNQGIIWLSYLWVLIILTGVQAFFGYHYWWMFALSLFVGAILTWSFIADLEREVEWA</sequence>
<keyword evidence="1" id="KW-0472">Membrane</keyword>
<accession>A0A1W9NXY7</accession>
<dbReference type="AlphaFoldDB" id="A0A1W9NXY7"/>
<proteinExistence type="predicted"/>
<gene>
    <name evidence="2" type="ORF">B5M47_02275</name>
</gene>
<keyword evidence="1" id="KW-1133">Transmembrane helix</keyword>
<dbReference type="EMBL" id="MZGJ01000010">
    <property type="protein sequence ID" value="OQX51025.1"/>
    <property type="molecule type" value="Genomic_DNA"/>
</dbReference>
<comment type="caution">
    <text evidence="2">The sequence shown here is derived from an EMBL/GenBank/DDBJ whole genome shotgun (WGS) entry which is preliminary data.</text>
</comment>
<feature type="transmembrane region" description="Helical" evidence="1">
    <location>
        <begin position="120"/>
        <end position="139"/>
    </location>
</feature>
<dbReference type="STRING" id="1968527.B5M47_02275"/>
<keyword evidence="1" id="KW-0812">Transmembrane</keyword>
<feature type="transmembrane region" description="Helical" evidence="1">
    <location>
        <begin position="145"/>
        <end position="163"/>
    </location>
</feature>
<feature type="transmembrane region" description="Helical" evidence="1">
    <location>
        <begin position="61"/>
        <end position="82"/>
    </location>
</feature>
<evidence type="ECO:0000256" key="1">
    <source>
        <dbReference type="SAM" id="Phobius"/>
    </source>
</evidence>
<evidence type="ECO:0000313" key="3">
    <source>
        <dbReference type="Proteomes" id="UP000192520"/>
    </source>
</evidence>